<organism evidence="2 3">
    <name type="scientific">Actinomycetospora atypica</name>
    <dbReference type="NCBI Taxonomy" id="1290095"/>
    <lineage>
        <taxon>Bacteria</taxon>
        <taxon>Bacillati</taxon>
        <taxon>Actinomycetota</taxon>
        <taxon>Actinomycetes</taxon>
        <taxon>Pseudonocardiales</taxon>
        <taxon>Pseudonocardiaceae</taxon>
        <taxon>Actinomycetospora</taxon>
    </lineage>
</organism>
<evidence type="ECO:0000259" key="1">
    <source>
        <dbReference type="Pfam" id="PF01370"/>
    </source>
</evidence>
<protein>
    <submittedName>
        <fullName evidence="2">NAD-dependent epimerase/dehydratase family protein</fullName>
    </submittedName>
</protein>
<dbReference type="Proteomes" id="UP001595947">
    <property type="component" value="Unassembled WGS sequence"/>
</dbReference>
<feature type="domain" description="NAD-dependent epimerase/dehydratase" evidence="1">
    <location>
        <begin position="7"/>
        <end position="251"/>
    </location>
</feature>
<proteinExistence type="predicted"/>
<gene>
    <name evidence="2" type="ORF">ACFPBZ_21040</name>
</gene>
<evidence type="ECO:0000313" key="3">
    <source>
        <dbReference type="Proteomes" id="UP001595947"/>
    </source>
</evidence>
<dbReference type="SUPFAM" id="SSF51735">
    <property type="entry name" value="NAD(P)-binding Rossmann-fold domains"/>
    <property type="match status" value="1"/>
</dbReference>
<dbReference type="PANTHER" id="PTHR48079">
    <property type="entry name" value="PROTEIN YEEZ"/>
    <property type="match status" value="1"/>
</dbReference>
<dbReference type="Gene3D" id="3.40.50.720">
    <property type="entry name" value="NAD(P)-binding Rossmann-like Domain"/>
    <property type="match status" value="1"/>
</dbReference>
<accession>A0ABV9YSX7</accession>
<dbReference type="PANTHER" id="PTHR48079:SF6">
    <property type="entry name" value="NAD(P)-BINDING DOMAIN-CONTAINING PROTEIN-RELATED"/>
    <property type="match status" value="1"/>
</dbReference>
<dbReference type="InterPro" id="IPR051783">
    <property type="entry name" value="NAD(P)-dependent_oxidoreduct"/>
</dbReference>
<keyword evidence="3" id="KW-1185">Reference proteome</keyword>
<evidence type="ECO:0000313" key="2">
    <source>
        <dbReference type="EMBL" id="MFC5064722.1"/>
    </source>
</evidence>
<dbReference type="InterPro" id="IPR036291">
    <property type="entry name" value="NAD(P)-bd_dom_sf"/>
</dbReference>
<dbReference type="RefSeq" id="WP_378038063.1">
    <property type="nucleotide sequence ID" value="NZ_JBHSIV010000026.1"/>
</dbReference>
<name>A0ABV9YSX7_9PSEU</name>
<dbReference type="Pfam" id="PF01370">
    <property type="entry name" value="Epimerase"/>
    <property type="match status" value="1"/>
</dbReference>
<sequence length="332" mass="35155">MDEGLTVAVTGPTGTLGRSVLPLLAGDRRVVRVVGVSRGGAPDDHAPQDGVEYRRGDVQDPPALREAFAGADVVVHLASTIIGTRDATRHHAINVEGSVNVFREAVAAGARRFVHVSSLAAYGFRPDNPIGMDEDQPLRPTDRFFYAREKAETEERLAAEAAQHPEVEVYVLRPSGVAGPHAIGAKAVLPGPLEPIGRALGAIALRRGRLRVPVPLPVPALRLQLVHHDDVGDALVRCIVGAGPPGAYNIAAADVLTLVDLAREAGALALPLPEGALEWPARAVSALPLPPALQWVQAGTVPAVMDTTRAQERLGWQPRYSGLGAWRATLNR</sequence>
<dbReference type="EMBL" id="JBHSIV010000026">
    <property type="protein sequence ID" value="MFC5064722.1"/>
    <property type="molecule type" value="Genomic_DNA"/>
</dbReference>
<reference evidence="3" key="1">
    <citation type="journal article" date="2019" name="Int. J. Syst. Evol. Microbiol.">
        <title>The Global Catalogue of Microorganisms (GCM) 10K type strain sequencing project: providing services to taxonomists for standard genome sequencing and annotation.</title>
        <authorList>
            <consortium name="The Broad Institute Genomics Platform"/>
            <consortium name="The Broad Institute Genome Sequencing Center for Infectious Disease"/>
            <person name="Wu L."/>
            <person name="Ma J."/>
        </authorList>
    </citation>
    <scope>NUCLEOTIDE SEQUENCE [LARGE SCALE GENOMIC DNA]</scope>
    <source>
        <strain evidence="3">CGMCC 4.7093</strain>
    </source>
</reference>
<comment type="caution">
    <text evidence="2">The sequence shown here is derived from an EMBL/GenBank/DDBJ whole genome shotgun (WGS) entry which is preliminary data.</text>
</comment>
<dbReference type="InterPro" id="IPR001509">
    <property type="entry name" value="Epimerase_deHydtase"/>
</dbReference>